<proteinExistence type="predicted"/>
<evidence type="ECO:0000313" key="6">
    <source>
        <dbReference type="EMBL" id="QDU93617.1"/>
    </source>
</evidence>
<reference evidence="6 7" key="1">
    <citation type="submission" date="2019-02" db="EMBL/GenBank/DDBJ databases">
        <title>Deep-cultivation of Planctomycetes and their phenomic and genomic characterization uncovers novel biology.</title>
        <authorList>
            <person name="Wiegand S."/>
            <person name="Jogler M."/>
            <person name="Boedeker C."/>
            <person name="Pinto D."/>
            <person name="Vollmers J."/>
            <person name="Rivas-Marin E."/>
            <person name="Kohn T."/>
            <person name="Peeters S.H."/>
            <person name="Heuer A."/>
            <person name="Rast P."/>
            <person name="Oberbeckmann S."/>
            <person name="Bunk B."/>
            <person name="Jeske O."/>
            <person name="Meyerdierks A."/>
            <person name="Storesund J.E."/>
            <person name="Kallscheuer N."/>
            <person name="Luecker S."/>
            <person name="Lage O.M."/>
            <person name="Pohl T."/>
            <person name="Merkel B.J."/>
            <person name="Hornburger P."/>
            <person name="Mueller R.-W."/>
            <person name="Bruemmer F."/>
            <person name="Labrenz M."/>
            <person name="Spormann A.M."/>
            <person name="Op den Camp H."/>
            <person name="Overmann J."/>
            <person name="Amann R."/>
            <person name="Jetten M.S.M."/>
            <person name="Mascher T."/>
            <person name="Medema M.H."/>
            <person name="Devos D.P."/>
            <person name="Kaster A.-K."/>
            <person name="Ovreas L."/>
            <person name="Rohde M."/>
            <person name="Galperin M.Y."/>
            <person name="Jogler C."/>
        </authorList>
    </citation>
    <scope>NUCLEOTIDE SEQUENCE [LARGE SCALE GENOMIC DNA]</scope>
    <source>
        <strain evidence="6 7">Pla85_3_4</strain>
    </source>
</reference>
<gene>
    <name evidence="6" type="ORF">Pla8534_13970</name>
</gene>
<dbReference type="AlphaFoldDB" id="A0A518DP43"/>
<evidence type="ECO:0000256" key="2">
    <source>
        <dbReference type="ARBA" id="ARBA00022670"/>
    </source>
</evidence>
<sequence length="665" mass="73769">MPDPAEELNSPPAADATETEADVSPFVKLARQVCERLAVNKRVRRSLPGGGRLRMDCQLPFLCIYRQPTDREDAGTADLVTTQAAYLFASGEPEHQAGIAYLVRKISEEMQEHFGVFLALEIWTTPLTDPPADPLIPVDNPRPTFQIVSADASALPTMVEEFSRRLSAIPVGYATASTARILEPQPTPPGLPPLMEDCSAAHPGCFSVGLAVEPVFRDATDQLYPRVMRSFRHRLGRAIQRAANAFAGAEVDEQKRTKLSFGPSSLVRAAETADRQLRQVSESFDFLLQATPVNADEAWQAFRDSGFRDAPRFYYRPLPYDPVLLKRRLFAIEIERLEDATLAQLFWEKQNELDRQITALGDIETPNFLYSNLQLYGRPSPELLSLAEQLLEWSQRGNRLPPDDAPPEHLTAAAAECVGVEETAEAARQEIAHYRSLCPGFKARVEVNDQIASGIMVSRNRLLISRSVRLSPQRLQALLHHEIGVHILTYVNGRSQRIQQMYAGLAGYEALQEGLAVFVEYLTGGLTPGRVRMLSARVMAAQSMLQGDGFLATFALLHEEYHLTPRASFTTALRAHRGGGSTKDIIYLRGLRELIGHLSEGREIEPLFVGKIALSHLSAVQELRRRAILEPPAVLPRCLTDARVRTLLEECHGTTAAELLHQALG</sequence>
<evidence type="ECO:0000256" key="5">
    <source>
        <dbReference type="SAM" id="MobiDB-lite"/>
    </source>
</evidence>
<evidence type="ECO:0008006" key="8">
    <source>
        <dbReference type="Google" id="ProtNLM"/>
    </source>
</evidence>
<feature type="region of interest" description="Disordered" evidence="5">
    <location>
        <begin position="1"/>
        <end position="21"/>
    </location>
</feature>
<name>A0A518DP43_9BACT</name>
<dbReference type="GO" id="GO:0008237">
    <property type="term" value="F:metallopeptidase activity"/>
    <property type="evidence" value="ECO:0007669"/>
    <property type="project" value="UniProtKB-KW"/>
</dbReference>
<evidence type="ECO:0000313" key="7">
    <source>
        <dbReference type="Proteomes" id="UP000317648"/>
    </source>
</evidence>
<comment type="cofactor">
    <cofactor evidence="1">
        <name>Zn(2+)</name>
        <dbReference type="ChEBI" id="CHEBI:29105"/>
    </cofactor>
</comment>
<evidence type="ECO:0000256" key="4">
    <source>
        <dbReference type="ARBA" id="ARBA00023049"/>
    </source>
</evidence>
<keyword evidence="3" id="KW-0378">Hydrolase</keyword>
<keyword evidence="7" id="KW-1185">Reference proteome</keyword>
<dbReference type="RefSeq" id="WP_145050613.1">
    <property type="nucleotide sequence ID" value="NZ_CP036433.1"/>
</dbReference>
<protein>
    <recommendedName>
        <fullName evidence="8">DUF1704 domain-containing protein</fullName>
    </recommendedName>
</protein>
<dbReference type="KEGG" id="lcre:Pla8534_13970"/>
<dbReference type="PANTHER" id="PTHR31817:SF0">
    <property type="entry name" value="CHROMOSOME UNDETERMINED SCAFFOLD_67, WHOLE GENOME SHOTGUN SEQUENCE"/>
    <property type="match status" value="1"/>
</dbReference>
<keyword evidence="2" id="KW-0645">Protease</keyword>
<organism evidence="6 7">
    <name type="scientific">Lignipirellula cremea</name>
    <dbReference type="NCBI Taxonomy" id="2528010"/>
    <lineage>
        <taxon>Bacteria</taxon>
        <taxon>Pseudomonadati</taxon>
        <taxon>Planctomycetota</taxon>
        <taxon>Planctomycetia</taxon>
        <taxon>Pirellulales</taxon>
        <taxon>Pirellulaceae</taxon>
        <taxon>Lignipirellula</taxon>
    </lineage>
</organism>
<dbReference type="Pfam" id="PF08014">
    <property type="entry name" value="MATCAP"/>
    <property type="match status" value="1"/>
</dbReference>
<dbReference type="Proteomes" id="UP000317648">
    <property type="component" value="Chromosome"/>
</dbReference>
<dbReference type="GO" id="GO:0006508">
    <property type="term" value="P:proteolysis"/>
    <property type="evidence" value="ECO:0007669"/>
    <property type="project" value="UniProtKB-KW"/>
</dbReference>
<dbReference type="InterPro" id="IPR012548">
    <property type="entry name" value="MATCAP"/>
</dbReference>
<accession>A0A518DP43</accession>
<dbReference type="EMBL" id="CP036433">
    <property type="protein sequence ID" value="QDU93617.1"/>
    <property type="molecule type" value="Genomic_DNA"/>
</dbReference>
<dbReference type="SMART" id="SM01154">
    <property type="entry name" value="DUF1704"/>
    <property type="match status" value="1"/>
</dbReference>
<dbReference type="OrthoDB" id="9785840at2"/>
<dbReference type="PANTHER" id="PTHR31817">
    <property type="match status" value="1"/>
</dbReference>
<evidence type="ECO:0000256" key="3">
    <source>
        <dbReference type="ARBA" id="ARBA00022801"/>
    </source>
</evidence>
<dbReference type="GO" id="GO:0080164">
    <property type="term" value="P:regulation of nitric oxide metabolic process"/>
    <property type="evidence" value="ECO:0007669"/>
    <property type="project" value="TreeGrafter"/>
</dbReference>
<keyword evidence="4" id="KW-0482">Metalloprotease</keyword>
<evidence type="ECO:0000256" key="1">
    <source>
        <dbReference type="ARBA" id="ARBA00001947"/>
    </source>
</evidence>